<keyword evidence="3" id="KW-0378">Hydrolase</keyword>
<accession>A0A381WCK3</accession>
<comment type="cofactor">
    <cofactor evidence="1">
        <name>Mg(2+)</name>
        <dbReference type="ChEBI" id="CHEBI:18420"/>
    </cofactor>
</comment>
<dbReference type="SUPFAM" id="SSF56784">
    <property type="entry name" value="HAD-like"/>
    <property type="match status" value="1"/>
</dbReference>
<evidence type="ECO:0000256" key="4">
    <source>
        <dbReference type="ARBA" id="ARBA00022842"/>
    </source>
</evidence>
<dbReference type="NCBIfam" id="TIGR01549">
    <property type="entry name" value="HAD-SF-IA-v1"/>
    <property type="match status" value="1"/>
</dbReference>
<organism evidence="5">
    <name type="scientific">marine metagenome</name>
    <dbReference type="NCBI Taxonomy" id="408172"/>
    <lineage>
        <taxon>unclassified sequences</taxon>
        <taxon>metagenomes</taxon>
        <taxon>ecological metagenomes</taxon>
    </lineage>
</organism>
<evidence type="ECO:0000313" key="5">
    <source>
        <dbReference type="EMBL" id="SVA50256.1"/>
    </source>
</evidence>
<reference evidence="5" key="1">
    <citation type="submission" date="2018-05" db="EMBL/GenBank/DDBJ databases">
        <authorList>
            <person name="Lanie J.A."/>
            <person name="Ng W.-L."/>
            <person name="Kazmierczak K.M."/>
            <person name="Andrzejewski T.M."/>
            <person name="Davidsen T.M."/>
            <person name="Wayne K.J."/>
            <person name="Tettelin H."/>
            <person name="Glass J.I."/>
            <person name="Rusch D."/>
            <person name="Podicherti R."/>
            <person name="Tsui H.-C.T."/>
            <person name="Winkler M.E."/>
        </authorList>
    </citation>
    <scope>NUCLEOTIDE SEQUENCE</scope>
</reference>
<dbReference type="NCBIfam" id="TIGR01509">
    <property type="entry name" value="HAD-SF-IA-v3"/>
    <property type="match status" value="1"/>
</dbReference>
<protein>
    <recommendedName>
        <fullName evidence="6">HAD family hydrolase</fullName>
    </recommendedName>
</protein>
<dbReference type="Pfam" id="PF00702">
    <property type="entry name" value="Hydrolase"/>
    <property type="match status" value="1"/>
</dbReference>
<dbReference type="GO" id="GO:0044281">
    <property type="term" value="P:small molecule metabolic process"/>
    <property type="evidence" value="ECO:0007669"/>
    <property type="project" value="UniProtKB-ARBA"/>
</dbReference>
<dbReference type="InterPro" id="IPR036412">
    <property type="entry name" value="HAD-like_sf"/>
</dbReference>
<dbReference type="InterPro" id="IPR006439">
    <property type="entry name" value="HAD-SF_hydro_IA"/>
</dbReference>
<dbReference type="SFLD" id="SFLDS00003">
    <property type="entry name" value="Haloacid_Dehalogenase"/>
    <property type="match status" value="1"/>
</dbReference>
<evidence type="ECO:0000256" key="1">
    <source>
        <dbReference type="ARBA" id="ARBA00001946"/>
    </source>
</evidence>
<evidence type="ECO:0008006" key="6">
    <source>
        <dbReference type="Google" id="ProtNLM"/>
    </source>
</evidence>
<dbReference type="GO" id="GO:0046872">
    <property type="term" value="F:metal ion binding"/>
    <property type="evidence" value="ECO:0007669"/>
    <property type="project" value="UniProtKB-KW"/>
</dbReference>
<dbReference type="PANTHER" id="PTHR46470:SF2">
    <property type="entry name" value="GLYCERALDEHYDE 3-PHOSPHATE PHOSPHATASE"/>
    <property type="match status" value="1"/>
</dbReference>
<dbReference type="InterPro" id="IPR006549">
    <property type="entry name" value="HAD-SF_hydro_IIIA"/>
</dbReference>
<dbReference type="InterPro" id="IPR023214">
    <property type="entry name" value="HAD_sf"/>
</dbReference>
<dbReference type="SFLD" id="SFLDG01129">
    <property type="entry name" value="C1.5:_HAD__Beta-PGM__Phosphata"/>
    <property type="match status" value="1"/>
</dbReference>
<gene>
    <name evidence="5" type="ORF">METZ01_LOCUS103110</name>
</gene>
<dbReference type="InterPro" id="IPR051400">
    <property type="entry name" value="HAD-like_hydrolase"/>
</dbReference>
<dbReference type="GO" id="GO:0016791">
    <property type="term" value="F:phosphatase activity"/>
    <property type="evidence" value="ECO:0007669"/>
    <property type="project" value="TreeGrafter"/>
</dbReference>
<dbReference type="EMBL" id="UINC01011380">
    <property type="protein sequence ID" value="SVA50256.1"/>
    <property type="molecule type" value="Genomic_DNA"/>
</dbReference>
<dbReference type="NCBIfam" id="TIGR01662">
    <property type="entry name" value="HAD-SF-IIIA"/>
    <property type="match status" value="1"/>
</dbReference>
<dbReference type="Gene3D" id="3.40.50.1000">
    <property type="entry name" value="HAD superfamily/HAD-like"/>
    <property type="match status" value="1"/>
</dbReference>
<evidence type="ECO:0000256" key="2">
    <source>
        <dbReference type="ARBA" id="ARBA00022723"/>
    </source>
</evidence>
<evidence type="ECO:0000256" key="3">
    <source>
        <dbReference type="ARBA" id="ARBA00022801"/>
    </source>
</evidence>
<sequence length="244" mass="28078">MSFPPKAILFDWAYTLVDLVCEDDRAAFLELMKFLKDKGVELPEFELIFSAYQDLFYGLIKESRQTHREANFETVLRYLFFKYHIEIEGRTSWKDILIVYYKVIHGVRLVYPDVVNTLKILWESGIRMGVISNTTNPEFIKEEELRQTGLNTYFEFAIFSSGTPYRKPHSSIFHAAISRLNMEAENILFVGDDLKMDVMGAQSVGMSTAWLNRDGSSPVGNISPDYQITSLSELLTMKPLKVAN</sequence>
<proteinExistence type="predicted"/>
<dbReference type="InterPro" id="IPR023198">
    <property type="entry name" value="PGP-like_dom2"/>
</dbReference>
<dbReference type="PANTHER" id="PTHR46470">
    <property type="entry name" value="N-ACYLNEURAMINATE-9-PHOSPHATASE"/>
    <property type="match status" value="1"/>
</dbReference>
<dbReference type="Gene3D" id="1.10.150.240">
    <property type="entry name" value="Putative phosphatase, domain 2"/>
    <property type="match status" value="1"/>
</dbReference>
<name>A0A381WCK3_9ZZZZ</name>
<dbReference type="AlphaFoldDB" id="A0A381WCK3"/>
<keyword evidence="2" id="KW-0479">Metal-binding</keyword>
<dbReference type="PRINTS" id="PR00413">
    <property type="entry name" value="HADHALOGNASE"/>
</dbReference>
<keyword evidence="4" id="KW-0460">Magnesium</keyword>